<protein>
    <recommendedName>
        <fullName evidence="3">Glycosyl hydrolase family 88</fullName>
    </recommendedName>
</protein>
<comment type="caution">
    <text evidence="2">The sequence shown here is derived from an EMBL/GenBank/DDBJ whole genome shotgun (WGS) entry which is preliminary data.</text>
</comment>
<dbReference type="PANTHER" id="PTHR33886">
    <property type="entry name" value="UNSATURATED RHAMNOGALACTURONAN HYDROLASE (EUROFUNG)"/>
    <property type="match status" value="1"/>
</dbReference>
<dbReference type="GO" id="GO:0016787">
    <property type="term" value="F:hydrolase activity"/>
    <property type="evidence" value="ECO:0007669"/>
    <property type="project" value="UniProtKB-KW"/>
</dbReference>
<dbReference type="SUPFAM" id="SSF48208">
    <property type="entry name" value="Six-hairpin glycosidases"/>
    <property type="match status" value="1"/>
</dbReference>
<dbReference type="Gene3D" id="1.50.10.10">
    <property type="match status" value="1"/>
</dbReference>
<accession>A0A0F9NNS2</accession>
<organism evidence="2">
    <name type="scientific">marine sediment metagenome</name>
    <dbReference type="NCBI Taxonomy" id="412755"/>
    <lineage>
        <taxon>unclassified sequences</taxon>
        <taxon>metagenomes</taxon>
        <taxon>ecological metagenomes</taxon>
    </lineage>
</organism>
<proteinExistence type="predicted"/>
<sequence>MTEICKKVSNALLCMQRNSWEQAITAFVFMQMDEINLVNLIVHDAIVRQADDGRLGMMYGEMSSTDGMAMVEPLLFCLSSARKPSYKLALDKVKEWIFNNAPKDQNGIFYHLIDKKEIWVDSMFMAPPACAALGNVKLGYHQICGFREYLFDTQAQVYRHIWDNETKQFKDDTFWGVGNGWAACGI</sequence>
<dbReference type="PANTHER" id="PTHR33886:SF8">
    <property type="entry name" value="UNSATURATED RHAMNOGALACTURONAN HYDROLASE (EUROFUNG)"/>
    <property type="match status" value="1"/>
</dbReference>
<dbReference type="GO" id="GO:0005975">
    <property type="term" value="P:carbohydrate metabolic process"/>
    <property type="evidence" value="ECO:0007669"/>
    <property type="project" value="InterPro"/>
</dbReference>
<gene>
    <name evidence="2" type="ORF">LCGC14_0944530</name>
</gene>
<dbReference type="Pfam" id="PF07470">
    <property type="entry name" value="Glyco_hydro_88"/>
    <property type="match status" value="1"/>
</dbReference>
<evidence type="ECO:0000256" key="1">
    <source>
        <dbReference type="ARBA" id="ARBA00022801"/>
    </source>
</evidence>
<evidence type="ECO:0000313" key="2">
    <source>
        <dbReference type="EMBL" id="KKN19544.1"/>
    </source>
</evidence>
<dbReference type="AlphaFoldDB" id="A0A0F9NNS2"/>
<reference evidence="2" key="1">
    <citation type="journal article" date="2015" name="Nature">
        <title>Complex archaea that bridge the gap between prokaryotes and eukaryotes.</title>
        <authorList>
            <person name="Spang A."/>
            <person name="Saw J.H."/>
            <person name="Jorgensen S.L."/>
            <person name="Zaremba-Niedzwiedzka K."/>
            <person name="Martijn J."/>
            <person name="Lind A.E."/>
            <person name="van Eijk R."/>
            <person name="Schleper C."/>
            <person name="Guy L."/>
            <person name="Ettema T.J."/>
        </authorList>
    </citation>
    <scope>NUCLEOTIDE SEQUENCE</scope>
</reference>
<keyword evidence="1" id="KW-0378">Hydrolase</keyword>
<evidence type="ECO:0008006" key="3">
    <source>
        <dbReference type="Google" id="ProtNLM"/>
    </source>
</evidence>
<name>A0A0F9NNS2_9ZZZZ</name>
<dbReference type="InterPro" id="IPR052043">
    <property type="entry name" value="PolySaccharide_Degr_Enz"/>
</dbReference>
<dbReference type="InterPro" id="IPR010905">
    <property type="entry name" value="Glyco_hydro_88"/>
</dbReference>
<dbReference type="InterPro" id="IPR008928">
    <property type="entry name" value="6-hairpin_glycosidase_sf"/>
</dbReference>
<dbReference type="InterPro" id="IPR012341">
    <property type="entry name" value="6hp_glycosidase-like_sf"/>
</dbReference>
<dbReference type="EMBL" id="LAZR01003324">
    <property type="protein sequence ID" value="KKN19544.1"/>
    <property type="molecule type" value="Genomic_DNA"/>
</dbReference>
<feature type="non-terminal residue" evidence="2">
    <location>
        <position position="186"/>
    </location>
</feature>